<organism evidence="3 4">
    <name type="scientific">Centaurea solstitialis</name>
    <name type="common">yellow star-thistle</name>
    <dbReference type="NCBI Taxonomy" id="347529"/>
    <lineage>
        <taxon>Eukaryota</taxon>
        <taxon>Viridiplantae</taxon>
        <taxon>Streptophyta</taxon>
        <taxon>Embryophyta</taxon>
        <taxon>Tracheophyta</taxon>
        <taxon>Spermatophyta</taxon>
        <taxon>Magnoliopsida</taxon>
        <taxon>eudicotyledons</taxon>
        <taxon>Gunneridae</taxon>
        <taxon>Pentapetalae</taxon>
        <taxon>asterids</taxon>
        <taxon>campanulids</taxon>
        <taxon>Asterales</taxon>
        <taxon>Asteraceae</taxon>
        <taxon>Carduoideae</taxon>
        <taxon>Cardueae</taxon>
        <taxon>Centaureinae</taxon>
        <taxon>Centaurea</taxon>
    </lineage>
</organism>
<evidence type="ECO:0000313" key="3">
    <source>
        <dbReference type="EMBL" id="KAJ9544201.1"/>
    </source>
</evidence>
<evidence type="ECO:0000256" key="1">
    <source>
        <dbReference type="SAM" id="MobiDB-lite"/>
    </source>
</evidence>
<feature type="compositionally biased region" description="Polar residues" evidence="1">
    <location>
        <begin position="311"/>
        <end position="320"/>
    </location>
</feature>
<dbReference type="InterPro" id="IPR001584">
    <property type="entry name" value="Integrase_cat-core"/>
</dbReference>
<name>A0AA38SYI1_9ASTR</name>
<dbReference type="InterPro" id="IPR039537">
    <property type="entry name" value="Retrotran_Ty1/copia-like"/>
</dbReference>
<protein>
    <recommendedName>
        <fullName evidence="2">Integrase catalytic domain-containing protein</fullName>
    </recommendedName>
</protein>
<feature type="region of interest" description="Disordered" evidence="1">
    <location>
        <begin position="280"/>
        <end position="346"/>
    </location>
</feature>
<evidence type="ECO:0000313" key="4">
    <source>
        <dbReference type="Proteomes" id="UP001172457"/>
    </source>
</evidence>
<dbReference type="Gene3D" id="3.30.420.10">
    <property type="entry name" value="Ribonuclease H-like superfamily/Ribonuclease H"/>
    <property type="match status" value="1"/>
</dbReference>
<dbReference type="PANTHER" id="PTHR42648">
    <property type="entry name" value="TRANSPOSASE, PUTATIVE-RELATED"/>
    <property type="match status" value="1"/>
</dbReference>
<dbReference type="PROSITE" id="PS50994">
    <property type="entry name" value="INTEGRASE"/>
    <property type="match status" value="1"/>
</dbReference>
<dbReference type="InterPro" id="IPR025724">
    <property type="entry name" value="GAG-pre-integrase_dom"/>
</dbReference>
<accession>A0AA38SYI1</accession>
<dbReference type="AlphaFoldDB" id="A0AA38SYI1"/>
<dbReference type="InterPro" id="IPR036397">
    <property type="entry name" value="RNaseH_sf"/>
</dbReference>
<dbReference type="SUPFAM" id="SSF53098">
    <property type="entry name" value="Ribonuclease H-like"/>
    <property type="match status" value="1"/>
</dbReference>
<keyword evidence="4" id="KW-1185">Reference proteome</keyword>
<sequence length="346" mass="39227">MYKANTLIEVMRANRRGDLYLICFEALKAKEEICLVSSVKKEEDGLWHTRFCHINFHNLDKLVRLKLFKGLPDIKFEKDHLCSACEMGKLRKSSHQTKSDPSYDKPLQMLHVDLCEPIFVQSLGGKKYILVLIDEFSRFTWVEFMRKKPQVPLVLINLLKRLQVLHDLQVRVLRSDNRTEFKNSVIEEYLASIATRTMLNASRLPLTFWAEAVSVACYTQNRSLVGTQDKFTEELKIQDEKSPSATITQDLECLFNKWYEDEPDPDRASANSAEAYPLQEASPLSTTMSGPSTTDTPTSVSTPSKVVPTTGISNPSQSETIPEPIPISSEATHVEPEETQASDHTS</sequence>
<dbReference type="InterPro" id="IPR012337">
    <property type="entry name" value="RNaseH-like_sf"/>
</dbReference>
<feature type="compositionally biased region" description="Low complexity" evidence="1">
    <location>
        <begin position="285"/>
        <end position="310"/>
    </location>
</feature>
<dbReference type="Pfam" id="PF13976">
    <property type="entry name" value="gag_pre-integrs"/>
    <property type="match status" value="1"/>
</dbReference>
<reference evidence="3" key="1">
    <citation type="submission" date="2023-03" db="EMBL/GenBank/DDBJ databases">
        <title>Chromosome-scale reference genome and RAD-based genetic map of yellow starthistle (Centaurea solstitialis) reveal putative structural variation and QTLs associated with invader traits.</title>
        <authorList>
            <person name="Reatini B."/>
            <person name="Cang F.A."/>
            <person name="Jiang Q."/>
            <person name="Mckibben M.T.W."/>
            <person name="Barker M.S."/>
            <person name="Rieseberg L.H."/>
            <person name="Dlugosch K.M."/>
        </authorList>
    </citation>
    <scope>NUCLEOTIDE SEQUENCE</scope>
    <source>
        <strain evidence="3">CAN-66</strain>
        <tissue evidence="3">Leaf</tissue>
    </source>
</reference>
<dbReference type="Proteomes" id="UP001172457">
    <property type="component" value="Chromosome 6"/>
</dbReference>
<proteinExistence type="predicted"/>
<evidence type="ECO:0000259" key="2">
    <source>
        <dbReference type="PROSITE" id="PS50994"/>
    </source>
</evidence>
<dbReference type="Pfam" id="PF00665">
    <property type="entry name" value="rve"/>
    <property type="match status" value="1"/>
</dbReference>
<feature type="domain" description="Integrase catalytic" evidence="2">
    <location>
        <begin position="102"/>
        <end position="205"/>
    </location>
</feature>
<dbReference type="PANTHER" id="PTHR42648:SF32">
    <property type="entry name" value="RIBONUCLEASE H-LIKE DOMAIN, GAG-PRE-INTEGRASE DOMAIN PROTEIN-RELATED"/>
    <property type="match status" value="1"/>
</dbReference>
<dbReference type="GO" id="GO:0003676">
    <property type="term" value="F:nucleic acid binding"/>
    <property type="evidence" value="ECO:0007669"/>
    <property type="project" value="InterPro"/>
</dbReference>
<comment type="caution">
    <text evidence="3">The sequence shown here is derived from an EMBL/GenBank/DDBJ whole genome shotgun (WGS) entry which is preliminary data.</text>
</comment>
<dbReference type="GO" id="GO:0015074">
    <property type="term" value="P:DNA integration"/>
    <property type="evidence" value="ECO:0007669"/>
    <property type="project" value="InterPro"/>
</dbReference>
<gene>
    <name evidence="3" type="ORF">OSB04_023908</name>
</gene>
<dbReference type="EMBL" id="JARYMX010000006">
    <property type="protein sequence ID" value="KAJ9544201.1"/>
    <property type="molecule type" value="Genomic_DNA"/>
</dbReference>